<evidence type="ECO:0000313" key="2">
    <source>
        <dbReference type="Proteomes" id="UP000499080"/>
    </source>
</evidence>
<protein>
    <submittedName>
        <fullName evidence="1">Uncharacterized protein</fullName>
    </submittedName>
</protein>
<dbReference type="Proteomes" id="UP000499080">
    <property type="component" value="Unassembled WGS sequence"/>
</dbReference>
<reference evidence="1 2" key="1">
    <citation type="journal article" date="2019" name="Sci. Rep.">
        <title>Orb-weaving spider Araneus ventricosus genome elucidates the spidroin gene catalogue.</title>
        <authorList>
            <person name="Kono N."/>
            <person name="Nakamura H."/>
            <person name="Ohtoshi R."/>
            <person name="Moran D.A.P."/>
            <person name="Shinohara A."/>
            <person name="Yoshida Y."/>
            <person name="Fujiwara M."/>
            <person name="Mori M."/>
            <person name="Tomita M."/>
            <person name="Arakawa K."/>
        </authorList>
    </citation>
    <scope>NUCLEOTIDE SEQUENCE [LARGE SCALE GENOMIC DNA]</scope>
</reference>
<evidence type="ECO:0000313" key="1">
    <source>
        <dbReference type="EMBL" id="GBM74615.1"/>
    </source>
</evidence>
<dbReference type="AlphaFoldDB" id="A0A4Y2IAG5"/>
<accession>A0A4Y2IAG5</accession>
<comment type="caution">
    <text evidence="1">The sequence shown here is derived from an EMBL/GenBank/DDBJ whole genome shotgun (WGS) entry which is preliminary data.</text>
</comment>
<gene>
    <name evidence="1" type="ORF">AVEN_241041_1</name>
</gene>
<name>A0A4Y2IAG5_ARAVE</name>
<organism evidence="1 2">
    <name type="scientific">Araneus ventricosus</name>
    <name type="common">Orbweaver spider</name>
    <name type="synonym">Epeira ventricosa</name>
    <dbReference type="NCBI Taxonomy" id="182803"/>
    <lineage>
        <taxon>Eukaryota</taxon>
        <taxon>Metazoa</taxon>
        <taxon>Ecdysozoa</taxon>
        <taxon>Arthropoda</taxon>
        <taxon>Chelicerata</taxon>
        <taxon>Arachnida</taxon>
        <taxon>Araneae</taxon>
        <taxon>Araneomorphae</taxon>
        <taxon>Entelegynae</taxon>
        <taxon>Araneoidea</taxon>
        <taxon>Araneidae</taxon>
        <taxon>Araneus</taxon>
    </lineage>
</organism>
<sequence>MAFCIEKFSSSLCLGFASDRRRDSKRRCKRLRELLTSSEEENKYKLPSEKEINHQLLSLVHIDDRNFVLESSEQDMLKNAQICIPSESACETDSQTMSIDGGMCLKEEDLSRANQDCDFCRVKCYNIYLAYLREGKGSEGITPVMSIGVLGTLNDSHCDSSSTEVPPQWEFIKVRNLFKPSSASVEKVRVNKFVDRFFVHIGSQEGYPEYLYQI</sequence>
<dbReference type="EMBL" id="BGPR01002506">
    <property type="protein sequence ID" value="GBM74615.1"/>
    <property type="molecule type" value="Genomic_DNA"/>
</dbReference>
<keyword evidence="2" id="KW-1185">Reference proteome</keyword>
<proteinExistence type="predicted"/>